<comment type="caution">
    <text evidence="2">The sequence shown here is derived from an EMBL/GenBank/DDBJ whole genome shotgun (WGS) entry which is preliminary data.</text>
</comment>
<organism evidence="2 3">
    <name type="scientific">Paenisporosarcina macmurdoensis</name>
    <dbReference type="NCBI Taxonomy" id="212659"/>
    <lineage>
        <taxon>Bacteria</taxon>
        <taxon>Bacillati</taxon>
        <taxon>Bacillota</taxon>
        <taxon>Bacilli</taxon>
        <taxon>Bacillales</taxon>
        <taxon>Caryophanaceae</taxon>
        <taxon>Paenisporosarcina</taxon>
    </lineage>
</organism>
<accession>A0ABW1LAW6</accession>
<gene>
    <name evidence="2" type="ORF">ACFPYN_15590</name>
</gene>
<dbReference type="EMBL" id="JBHSRI010000025">
    <property type="protein sequence ID" value="MFC6040849.1"/>
    <property type="molecule type" value="Genomic_DNA"/>
</dbReference>
<name>A0ABW1LAW6_9BACL</name>
<keyword evidence="3" id="KW-1185">Reference proteome</keyword>
<reference evidence="3" key="1">
    <citation type="journal article" date="2019" name="Int. J. Syst. Evol. Microbiol.">
        <title>The Global Catalogue of Microorganisms (GCM) 10K type strain sequencing project: providing services to taxonomists for standard genome sequencing and annotation.</title>
        <authorList>
            <consortium name="The Broad Institute Genomics Platform"/>
            <consortium name="The Broad Institute Genome Sequencing Center for Infectious Disease"/>
            <person name="Wu L."/>
            <person name="Ma J."/>
        </authorList>
    </citation>
    <scope>NUCLEOTIDE SEQUENCE [LARGE SCALE GENOMIC DNA]</scope>
    <source>
        <strain evidence="3">CCUG 54527</strain>
    </source>
</reference>
<proteinExistence type="predicted"/>
<sequence length="142" mass="16228">MELKYKDNVQFKITGSIWLLVSLLYIGLLVFIVTSNMGGFKIIMSPFLILLIVASSVLAVFNFKIPTIDYVRVNEHTLSTFRSLALKRKEIKLSEVEQGRVVGNKLILILHNEKEFEISLKNLTIKDSEKLIVKLKKSFLIS</sequence>
<feature type="transmembrane region" description="Helical" evidence="1">
    <location>
        <begin position="12"/>
        <end position="33"/>
    </location>
</feature>
<evidence type="ECO:0000313" key="2">
    <source>
        <dbReference type="EMBL" id="MFC6040849.1"/>
    </source>
</evidence>
<evidence type="ECO:0000256" key="1">
    <source>
        <dbReference type="SAM" id="Phobius"/>
    </source>
</evidence>
<feature type="transmembrane region" description="Helical" evidence="1">
    <location>
        <begin position="39"/>
        <end position="63"/>
    </location>
</feature>
<keyword evidence="1" id="KW-1133">Transmembrane helix</keyword>
<evidence type="ECO:0008006" key="4">
    <source>
        <dbReference type="Google" id="ProtNLM"/>
    </source>
</evidence>
<evidence type="ECO:0000313" key="3">
    <source>
        <dbReference type="Proteomes" id="UP001596170"/>
    </source>
</evidence>
<keyword evidence="1" id="KW-0812">Transmembrane</keyword>
<dbReference type="Proteomes" id="UP001596170">
    <property type="component" value="Unassembled WGS sequence"/>
</dbReference>
<protein>
    <recommendedName>
        <fullName evidence="4">PH domain-containing protein</fullName>
    </recommendedName>
</protein>
<keyword evidence="1" id="KW-0472">Membrane</keyword>